<dbReference type="Pfam" id="PF04463">
    <property type="entry name" value="2-thiour_desulf"/>
    <property type="match status" value="1"/>
</dbReference>
<dbReference type="Proteomes" id="UP000757890">
    <property type="component" value="Unassembled WGS sequence"/>
</dbReference>
<evidence type="ECO:0000313" key="2">
    <source>
        <dbReference type="Proteomes" id="UP000757890"/>
    </source>
</evidence>
<proteinExistence type="predicted"/>
<dbReference type="PANTHER" id="PTHR30087">
    <property type="entry name" value="INNER MEMBRANE PROTEIN"/>
    <property type="match status" value="1"/>
</dbReference>
<dbReference type="InterPro" id="IPR007553">
    <property type="entry name" value="2-thiour_desulf"/>
</dbReference>
<dbReference type="EMBL" id="JABZMK010000145">
    <property type="protein sequence ID" value="MBF1130261.1"/>
    <property type="molecule type" value="Genomic_DNA"/>
</dbReference>
<dbReference type="PANTHER" id="PTHR30087:SF1">
    <property type="entry name" value="HYPOTHETICAL CYTOSOLIC PROTEIN"/>
    <property type="match status" value="1"/>
</dbReference>
<sequence>MKILVSACLLGEKCKYDGGSNFNETVAAFCRGKEVIAVCPEISSGMGSPRVPAEIVNGKVTDKNGKDVDEIYRGGVEKVMEEIKGEEIGLAVLKARSPTCGVREIYDGTFTGTKIKGAGIFAEALIEKGISVMDEEELETNFFLKHKEEL</sequence>
<dbReference type="AlphaFoldDB" id="A0A930BBS1"/>
<reference evidence="1" key="1">
    <citation type="submission" date="2020-04" db="EMBL/GenBank/DDBJ databases">
        <title>Deep metagenomics examines the oral microbiome during advanced dental caries in children, revealing novel taxa and co-occurrences with host molecules.</title>
        <authorList>
            <person name="Baker J.L."/>
            <person name="Morton J.T."/>
            <person name="Dinis M."/>
            <person name="Alvarez R."/>
            <person name="Tran N.C."/>
            <person name="Knight R."/>
            <person name="Edlund A."/>
        </authorList>
    </citation>
    <scope>NUCLEOTIDE SEQUENCE</scope>
    <source>
        <strain evidence="1">JCVI_32_bin.14</strain>
    </source>
</reference>
<comment type="caution">
    <text evidence="1">The sequence shown here is derived from an EMBL/GenBank/DDBJ whole genome shotgun (WGS) entry which is preliminary data.</text>
</comment>
<evidence type="ECO:0000313" key="1">
    <source>
        <dbReference type="EMBL" id="MBF1130261.1"/>
    </source>
</evidence>
<organism evidence="1 2">
    <name type="scientific">Dialister invisus</name>
    <dbReference type="NCBI Taxonomy" id="218538"/>
    <lineage>
        <taxon>Bacteria</taxon>
        <taxon>Bacillati</taxon>
        <taxon>Bacillota</taxon>
        <taxon>Negativicutes</taxon>
        <taxon>Veillonellales</taxon>
        <taxon>Veillonellaceae</taxon>
        <taxon>Dialister</taxon>
    </lineage>
</organism>
<protein>
    <submittedName>
        <fullName evidence="1">DUF523 domain-containing protein</fullName>
    </submittedName>
</protein>
<gene>
    <name evidence="1" type="ORF">HXL70_09540</name>
</gene>
<name>A0A930BBS1_9FIRM</name>
<accession>A0A930BBS1</accession>
<dbReference type="RefSeq" id="WP_276641145.1">
    <property type="nucleotide sequence ID" value="NZ_CATVVQ010000033.1"/>
</dbReference>